<accession>A0A5E4UEP9</accession>
<keyword evidence="1" id="KW-1133">Transmembrane helix</keyword>
<evidence type="ECO:0000313" key="2">
    <source>
        <dbReference type="EMBL" id="VVD97334.1"/>
    </source>
</evidence>
<reference evidence="2 3" key="1">
    <citation type="submission" date="2019-08" db="EMBL/GenBank/DDBJ databases">
        <authorList>
            <person name="Peeters C."/>
        </authorList>
    </citation>
    <scope>NUCLEOTIDE SEQUENCE [LARGE SCALE GENOMIC DNA]</scope>
    <source>
        <strain evidence="2 3">LMG 30175</strain>
    </source>
</reference>
<keyword evidence="3" id="KW-1185">Reference proteome</keyword>
<keyword evidence="1" id="KW-0812">Transmembrane</keyword>
<dbReference type="EMBL" id="CABPRZ010000006">
    <property type="protein sequence ID" value="VVD97334.1"/>
    <property type="molecule type" value="Genomic_DNA"/>
</dbReference>
<dbReference type="Proteomes" id="UP000414233">
    <property type="component" value="Unassembled WGS sequence"/>
</dbReference>
<evidence type="ECO:0000256" key="1">
    <source>
        <dbReference type="SAM" id="Phobius"/>
    </source>
</evidence>
<proteinExistence type="predicted"/>
<keyword evidence="1" id="KW-0472">Membrane</keyword>
<name>A0A5E4UEP9_9BURK</name>
<dbReference type="AlphaFoldDB" id="A0A5E4UEP9"/>
<gene>
    <name evidence="2" type="ORF">PTE30175_01872</name>
</gene>
<feature type="transmembrane region" description="Helical" evidence="1">
    <location>
        <begin position="66"/>
        <end position="86"/>
    </location>
</feature>
<evidence type="ECO:0000313" key="3">
    <source>
        <dbReference type="Proteomes" id="UP000414233"/>
    </source>
</evidence>
<sequence length="124" mass="14057">MPKQTTQSLATALRHTLPRDRLRPLIRLYERLLVLCGALLPVVPIVLLVKYPWPVQAWSAPGFHEIAIGVSIALAAFVSAVTLRCYRDSGEPLLYWLTVAMLRMRCANCETPTANWHAWRRPIP</sequence>
<feature type="transmembrane region" description="Helical" evidence="1">
    <location>
        <begin position="32"/>
        <end position="54"/>
    </location>
</feature>
<organism evidence="2 3">
    <name type="scientific">Pandoraea terrae</name>
    <dbReference type="NCBI Taxonomy" id="1537710"/>
    <lineage>
        <taxon>Bacteria</taxon>
        <taxon>Pseudomonadati</taxon>
        <taxon>Pseudomonadota</taxon>
        <taxon>Betaproteobacteria</taxon>
        <taxon>Burkholderiales</taxon>
        <taxon>Burkholderiaceae</taxon>
        <taxon>Pandoraea</taxon>
    </lineage>
</organism>
<dbReference type="RefSeq" id="WP_191628954.1">
    <property type="nucleotide sequence ID" value="NZ_CABPRZ010000006.1"/>
</dbReference>
<protein>
    <submittedName>
        <fullName evidence="2">Uncharacterized protein</fullName>
    </submittedName>
</protein>